<dbReference type="AlphaFoldDB" id="A0A9D7DX42"/>
<keyword evidence="1" id="KW-0812">Transmembrane</keyword>
<dbReference type="Pfam" id="PF00873">
    <property type="entry name" value="ACR_tran"/>
    <property type="match status" value="1"/>
</dbReference>
<dbReference type="GO" id="GO:0042910">
    <property type="term" value="F:xenobiotic transmembrane transporter activity"/>
    <property type="evidence" value="ECO:0007669"/>
    <property type="project" value="TreeGrafter"/>
</dbReference>
<keyword evidence="1" id="KW-1133">Transmembrane helix</keyword>
<evidence type="ECO:0000313" key="2">
    <source>
        <dbReference type="EMBL" id="MBK6972463.1"/>
    </source>
</evidence>
<dbReference type="PANTHER" id="PTHR32063">
    <property type="match status" value="1"/>
</dbReference>
<feature type="transmembrane region" description="Helical" evidence="1">
    <location>
        <begin position="526"/>
        <end position="544"/>
    </location>
</feature>
<dbReference type="EMBL" id="JADJEV010000002">
    <property type="protein sequence ID" value="MBK6972463.1"/>
    <property type="molecule type" value="Genomic_DNA"/>
</dbReference>
<dbReference type="Gene3D" id="3.30.2090.10">
    <property type="entry name" value="Multidrug efflux transporter AcrB TolC docking domain, DN and DC subdomains"/>
    <property type="match status" value="2"/>
</dbReference>
<keyword evidence="1" id="KW-0472">Membrane</keyword>
<proteinExistence type="predicted"/>
<dbReference type="SUPFAM" id="SSF82866">
    <property type="entry name" value="Multidrug efflux transporter AcrB transmembrane domain"/>
    <property type="match status" value="2"/>
</dbReference>
<evidence type="ECO:0000256" key="1">
    <source>
        <dbReference type="SAM" id="Phobius"/>
    </source>
</evidence>
<feature type="transmembrane region" description="Helical" evidence="1">
    <location>
        <begin position="980"/>
        <end position="1006"/>
    </location>
</feature>
<dbReference type="Proteomes" id="UP000807785">
    <property type="component" value="Unassembled WGS sequence"/>
</dbReference>
<feature type="transmembrane region" description="Helical" evidence="1">
    <location>
        <begin position="877"/>
        <end position="897"/>
    </location>
</feature>
<evidence type="ECO:0000313" key="3">
    <source>
        <dbReference type="Proteomes" id="UP000807785"/>
    </source>
</evidence>
<dbReference type="InterPro" id="IPR027463">
    <property type="entry name" value="AcrB_DN_DC_subdom"/>
</dbReference>
<dbReference type="Gene3D" id="1.20.1640.10">
    <property type="entry name" value="Multidrug efflux transporter AcrB transmembrane domain"/>
    <property type="match status" value="2"/>
</dbReference>
<dbReference type="Gene3D" id="3.30.70.1440">
    <property type="entry name" value="Multidrug efflux transporter AcrB pore domain"/>
    <property type="match status" value="1"/>
</dbReference>
<dbReference type="Gene3D" id="3.30.70.1320">
    <property type="entry name" value="Multidrug efflux transporter AcrB pore domain like"/>
    <property type="match status" value="1"/>
</dbReference>
<reference evidence="2" key="1">
    <citation type="submission" date="2020-10" db="EMBL/GenBank/DDBJ databases">
        <title>Connecting structure to function with the recovery of over 1000 high-quality activated sludge metagenome-assembled genomes encoding full-length rRNA genes using long-read sequencing.</title>
        <authorList>
            <person name="Singleton C.M."/>
            <person name="Petriglieri F."/>
            <person name="Kristensen J.M."/>
            <person name="Kirkegaard R.H."/>
            <person name="Michaelsen T.Y."/>
            <person name="Andersen M.H."/>
            <person name="Karst S.M."/>
            <person name="Dueholm M.S."/>
            <person name="Nielsen P.H."/>
            <person name="Albertsen M."/>
        </authorList>
    </citation>
    <scope>NUCLEOTIDE SEQUENCE</scope>
    <source>
        <strain evidence="2">Bjer_18-Q3-R1-45_BAT3C.347</strain>
    </source>
</reference>
<dbReference type="SUPFAM" id="SSF82693">
    <property type="entry name" value="Multidrug efflux transporter AcrB pore domain, PN1, PN2, PC1 and PC2 subdomains"/>
    <property type="match status" value="3"/>
</dbReference>
<comment type="caution">
    <text evidence="2">The sequence shown here is derived from an EMBL/GenBank/DDBJ whole genome shotgun (WGS) entry which is preliminary data.</text>
</comment>
<feature type="transmembrane region" description="Helical" evidence="1">
    <location>
        <begin position="386"/>
        <end position="410"/>
    </location>
</feature>
<dbReference type="Gene3D" id="3.30.70.1430">
    <property type="entry name" value="Multidrug efflux transporter AcrB pore domain"/>
    <property type="match status" value="2"/>
</dbReference>
<feature type="transmembrane region" description="Helical" evidence="1">
    <location>
        <begin position="903"/>
        <end position="926"/>
    </location>
</feature>
<gene>
    <name evidence="2" type="ORF">IPH26_05725</name>
</gene>
<protein>
    <submittedName>
        <fullName evidence="2">Efflux RND transporter permease subunit</fullName>
    </submittedName>
</protein>
<dbReference type="GO" id="GO:0005886">
    <property type="term" value="C:plasma membrane"/>
    <property type="evidence" value="ECO:0007669"/>
    <property type="project" value="TreeGrafter"/>
</dbReference>
<name>A0A9D7DX42_9PROT</name>
<sequence length="1029" mass="112353">MTLPELSIKRHVLAWMLSAVLVLFGIISYQRIGMDRMPYIEYPVISITTTLKGANPEIVDASITNLLESSINGVPGIEHVQSQSSPGVSNISITFALEKKIDVAFNEVQVKVNQVLRRLPEGTDPPVVAKVETNAQPIMWLALQGDRTLQQLNQYAANVIKKRLETIDGVGEVRIGGRRERTIRVNLRPERMGALGVTAQDIAAAFAREHVQFSGGFLVGGTTENLVKLDLEFHTVEDLEQMIVVHRDRLAIRLADLAQVEDGLADFRQLARFEGRPSVGLGMVKVANTNTVDIVEHIKARVDNEIRPQLPPGLELTIVSNDALFILEIVQSLKEHLIEGTLLAAAVVLLFLRSLRSTLIIALAIPVSLMGAIAVIYFFGYTLNSLTMLALLLLIGVVVDDAIVVLENIYRHRHELDPDPLSAAINGSREVVFAVMAATLSLVCIFAPVIFLSGIIGQFFRSFAVVVTFGVLVSLFVSLTLTPMLCSRYIRVQTSHRGAYALLDRAFDALDRAYARLLGAVLHHRWLVVLLTVLVVASSGFFFARIGSSFVPDQDEGRFLVYLRTPLGSNIDYTLSKIKEAEAILNRHPEIRTEFALIGAGSASQVNQGTIVVRMAPREERKLTQQQVVPIIRNEVQQIAGARVFAAPYPLVQGSRGEPLQFVLAGESIGEVGRLARELQNRLQAEAGLGRFDTDLQLDLPQLVFLPDRTRIADAGLTSEDVALAVNMLAGGVDIARFNEVPGDGTRYDIRVKAIDGEFARPADMSKIFLRNRDGKLVRLDSVARFDEQLGPAVIGRFDLQYAATFYGTPTMPLGDAVNQVRELAAQILPPGFQVKFIGQAEEFQRTTRLMAFTFGLAMILLYMVLASQFNSFLQPLIIMVAQPLAVVGGVAALWLTGQTLNIYSMIGLVLLVGLVAKNSILLVDLTNQRRAEGMKVDDALSNACPIRMRPVLMTSATVILALSPAALGFGAGSETNQPLSIAVIGGMISSTLLTLAVVPAVYSLVEGRRERRKAARRAANPSPSALPD</sequence>
<accession>A0A9D7DX42</accession>
<feature type="transmembrane region" description="Helical" evidence="1">
    <location>
        <begin position="336"/>
        <end position="352"/>
    </location>
</feature>
<feature type="transmembrane region" description="Helical" evidence="1">
    <location>
        <begin position="850"/>
        <end position="870"/>
    </location>
</feature>
<feature type="transmembrane region" description="Helical" evidence="1">
    <location>
        <begin position="952"/>
        <end position="974"/>
    </location>
</feature>
<feature type="transmembrane region" description="Helical" evidence="1">
    <location>
        <begin position="462"/>
        <end position="481"/>
    </location>
</feature>
<dbReference type="InterPro" id="IPR001036">
    <property type="entry name" value="Acrflvin-R"/>
</dbReference>
<feature type="transmembrane region" description="Helical" evidence="1">
    <location>
        <begin position="12"/>
        <end position="29"/>
    </location>
</feature>
<organism evidence="2 3">
    <name type="scientific">Candidatus Methylophosphatis roskildensis</name>
    <dbReference type="NCBI Taxonomy" id="2899263"/>
    <lineage>
        <taxon>Bacteria</taxon>
        <taxon>Pseudomonadati</taxon>
        <taxon>Pseudomonadota</taxon>
        <taxon>Betaproteobacteria</taxon>
        <taxon>Nitrosomonadales</taxon>
        <taxon>Sterolibacteriaceae</taxon>
        <taxon>Candidatus Methylophosphatis</taxon>
    </lineage>
</organism>
<dbReference type="SUPFAM" id="SSF82714">
    <property type="entry name" value="Multidrug efflux transporter AcrB TolC docking domain, DN and DC subdomains"/>
    <property type="match status" value="2"/>
</dbReference>
<feature type="transmembrane region" description="Helical" evidence="1">
    <location>
        <begin position="359"/>
        <end position="380"/>
    </location>
</feature>
<dbReference type="PANTHER" id="PTHR32063:SF0">
    <property type="entry name" value="SWARMING MOTILITY PROTEIN SWRC"/>
    <property type="match status" value="1"/>
</dbReference>
<feature type="transmembrane region" description="Helical" evidence="1">
    <location>
        <begin position="431"/>
        <end position="456"/>
    </location>
</feature>
<dbReference type="PRINTS" id="PR00702">
    <property type="entry name" value="ACRIFLAVINRP"/>
</dbReference>